<reference evidence="4 5" key="1">
    <citation type="submission" date="2021-04" db="EMBL/GenBank/DDBJ databases">
        <title>Genome analysis of Polyangium sp.</title>
        <authorList>
            <person name="Li Y."/>
            <person name="Wang J."/>
        </authorList>
    </citation>
    <scope>NUCLEOTIDE SEQUENCE [LARGE SCALE GENOMIC DNA]</scope>
    <source>
        <strain evidence="4 5">SDU14</strain>
    </source>
</reference>
<feature type="transmembrane region" description="Helical" evidence="2">
    <location>
        <begin position="12"/>
        <end position="34"/>
    </location>
</feature>
<comment type="caution">
    <text evidence="4">The sequence shown here is derived from an EMBL/GenBank/DDBJ whole genome shotgun (WGS) entry which is preliminary data.</text>
</comment>
<keyword evidence="2" id="KW-1133">Transmembrane helix</keyword>
<feature type="region of interest" description="Disordered" evidence="1">
    <location>
        <begin position="47"/>
        <end position="94"/>
    </location>
</feature>
<keyword evidence="3" id="KW-0732">Signal</keyword>
<keyword evidence="5" id="KW-1185">Reference proteome</keyword>
<evidence type="ECO:0000313" key="4">
    <source>
        <dbReference type="EMBL" id="MDC3979692.1"/>
    </source>
</evidence>
<evidence type="ECO:0000256" key="1">
    <source>
        <dbReference type="SAM" id="MobiDB-lite"/>
    </source>
</evidence>
<gene>
    <name evidence="4" type="ORF">KEG57_04210</name>
</gene>
<accession>A0A9X3WWT5</accession>
<dbReference type="Proteomes" id="UP001151081">
    <property type="component" value="Unassembled WGS sequence"/>
</dbReference>
<feature type="signal peptide" evidence="3">
    <location>
        <begin position="1"/>
        <end position="22"/>
    </location>
</feature>
<dbReference type="AlphaFoldDB" id="A0A9X3WWT5"/>
<organism evidence="4 5">
    <name type="scientific">Polyangium jinanense</name>
    <dbReference type="NCBI Taxonomy" id="2829994"/>
    <lineage>
        <taxon>Bacteria</taxon>
        <taxon>Pseudomonadati</taxon>
        <taxon>Myxococcota</taxon>
        <taxon>Polyangia</taxon>
        <taxon>Polyangiales</taxon>
        <taxon>Polyangiaceae</taxon>
        <taxon>Polyangium</taxon>
    </lineage>
</organism>
<keyword evidence="2" id="KW-0812">Transmembrane</keyword>
<dbReference type="EMBL" id="JAGTJJ010000001">
    <property type="protein sequence ID" value="MDC3979692.1"/>
    <property type="molecule type" value="Genomic_DNA"/>
</dbReference>
<feature type="compositionally biased region" description="Gly residues" evidence="1">
    <location>
        <begin position="60"/>
        <end position="86"/>
    </location>
</feature>
<sequence>MFSRVRPRRTLRLSIVASTAMAGGALTLLGASLFGCGTDTSDVFQTGGGSAGAGNTTNAGPGGSGGQGGGGQGGGGGGQGGAGAGMSGSEDCLDGADNDGDGDVDCADADCTEGFTCVDEAPAGWSYTWTAEGDATPTSCEPGFQPEELFRDPAGAAECSACTCGDLQGAACSTPGLQCHTNSNNCFGGGESWSGAFQNGACAKPTNLLGFAISLSCRLNGTAMVTSPGSCPPSVSDFQNKEPFAGKITACDAKTSNGGCGAGSACAPKPAADTESLCLRQEGEHACPNGFTQVVSYKSATDTRACSACACESDTTCTGGQYVFYDLDMCVAEGASTARIAVDSNTCRNVSGQLDSNSWSIEQVPAMPSGSCTPTGGAPTGEVTPEGAVTFCCK</sequence>
<protein>
    <submittedName>
        <fullName evidence="4">Uncharacterized protein</fullName>
    </submittedName>
</protein>
<name>A0A9X3WWT5_9BACT</name>
<keyword evidence="2" id="KW-0472">Membrane</keyword>
<evidence type="ECO:0000256" key="2">
    <source>
        <dbReference type="SAM" id="Phobius"/>
    </source>
</evidence>
<evidence type="ECO:0000256" key="3">
    <source>
        <dbReference type="SAM" id="SignalP"/>
    </source>
</evidence>
<evidence type="ECO:0000313" key="5">
    <source>
        <dbReference type="Proteomes" id="UP001151081"/>
    </source>
</evidence>
<feature type="chain" id="PRO_5040813271" evidence="3">
    <location>
        <begin position="23"/>
        <end position="394"/>
    </location>
</feature>
<proteinExistence type="predicted"/>
<dbReference type="RefSeq" id="WP_272458154.1">
    <property type="nucleotide sequence ID" value="NZ_JAGTJJ010000001.1"/>
</dbReference>